<dbReference type="InterPro" id="IPR001067">
    <property type="entry name" value="Nuc_translocat"/>
</dbReference>
<dbReference type="Proteomes" id="UP000515163">
    <property type="component" value="Unplaced"/>
</dbReference>
<dbReference type="Gene3D" id="4.10.280.10">
    <property type="entry name" value="Helix-loop-helix DNA-binding domain"/>
    <property type="match status" value="1"/>
</dbReference>
<dbReference type="CDD" id="cd11391">
    <property type="entry name" value="bHLH_PAS"/>
    <property type="match status" value="1"/>
</dbReference>
<evidence type="ECO:0000256" key="1">
    <source>
        <dbReference type="ARBA" id="ARBA00004123"/>
    </source>
</evidence>
<comment type="subcellular location">
    <subcellularLocation>
        <location evidence="1">Nucleus</location>
    </subcellularLocation>
</comment>
<dbReference type="InterPro" id="IPR000014">
    <property type="entry name" value="PAS"/>
</dbReference>
<feature type="domain" description="PAS" evidence="8">
    <location>
        <begin position="104"/>
        <end position="162"/>
    </location>
</feature>
<dbReference type="GO" id="GO:0046983">
    <property type="term" value="F:protein dimerization activity"/>
    <property type="evidence" value="ECO:0007669"/>
    <property type="project" value="InterPro"/>
</dbReference>
<feature type="domain" description="PAS" evidence="8">
    <location>
        <begin position="293"/>
        <end position="342"/>
    </location>
</feature>
<dbReference type="PROSITE" id="PS50888">
    <property type="entry name" value="BHLH"/>
    <property type="match status" value="1"/>
</dbReference>
<keyword evidence="4" id="KW-0238">DNA-binding</keyword>
<feature type="compositionally biased region" description="Polar residues" evidence="7">
    <location>
        <begin position="482"/>
        <end position="491"/>
    </location>
</feature>
<gene>
    <name evidence="11" type="primary">LOC116286891</name>
</gene>
<dbReference type="Pfam" id="PF00989">
    <property type="entry name" value="PAS"/>
    <property type="match status" value="1"/>
</dbReference>
<proteinExistence type="predicted"/>
<dbReference type="InterPro" id="IPR013767">
    <property type="entry name" value="PAS_fold"/>
</dbReference>
<keyword evidence="5" id="KW-0804">Transcription</keyword>
<dbReference type="SUPFAM" id="SSF55785">
    <property type="entry name" value="PYP-like sensor domain (PAS domain)"/>
    <property type="match status" value="2"/>
</dbReference>
<dbReference type="GO" id="GO:0005634">
    <property type="term" value="C:nucleus"/>
    <property type="evidence" value="ECO:0007669"/>
    <property type="project" value="UniProtKB-SubCell"/>
</dbReference>
<dbReference type="PROSITE" id="PS50112">
    <property type="entry name" value="PAS"/>
    <property type="match status" value="2"/>
</dbReference>
<dbReference type="SUPFAM" id="SSF47459">
    <property type="entry name" value="HLH, helix-loop-helix DNA-binding domain"/>
    <property type="match status" value="1"/>
</dbReference>
<feature type="region of interest" description="Disordered" evidence="7">
    <location>
        <begin position="899"/>
        <end position="982"/>
    </location>
</feature>
<feature type="compositionally biased region" description="Low complexity" evidence="7">
    <location>
        <begin position="937"/>
        <end position="952"/>
    </location>
</feature>
<dbReference type="Pfam" id="PF00010">
    <property type="entry name" value="HLH"/>
    <property type="match status" value="1"/>
</dbReference>
<dbReference type="SMART" id="SM00091">
    <property type="entry name" value="PAS"/>
    <property type="match status" value="2"/>
</dbReference>
<evidence type="ECO:0000313" key="11">
    <source>
        <dbReference type="RefSeq" id="XP_031549342.1"/>
    </source>
</evidence>
<dbReference type="CDD" id="cd00130">
    <property type="entry name" value="PAS"/>
    <property type="match status" value="2"/>
</dbReference>
<keyword evidence="3" id="KW-0805">Transcription regulation</keyword>
<keyword evidence="10" id="KW-1185">Reference proteome</keyword>
<dbReference type="InterPro" id="IPR035965">
    <property type="entry name" value="PAS-like_dom_sf"/>
</dbReference>
<dbReference type="PRINTS" id="PR00785">
    <property type="entry name" value="NCTRNSLOCATR"/>
</dbReference>
<evidence type="ECO:0000313" key="10">
    <source>
        <dbReference type="Proteomes" id="UP000515163"/>
    </source>
</evidence>
<dbReference type="GeneID" id="116286891"/>
<dbReference type="GO" id="GO:0005667">
    <property type="term" value="C:transcription regulator complex"/>
    <property type="evidence" value="ECO:0007669"/>
    <property type="project" value="InterPro"/>
</dbReference>
<dbReference type="RefSeq" id="XP_031549342.1">
    <property type="nucleotide sequence ID" value="XM_031693482.1"/>
</dbReference>
<evidence type="ECO:0000256" key="4">
    <source>
        <dbReference type="ARBA" id="ARBA00023125"/>
    </source>
</evidence>
<feature type="region of interest" description="Disordered" evidence="7">
    <location>
        <begin position="1"/>
        <end position="42"/>
    </location>
</feature>
<dbReference type="GO" id="GO:0005737">
    <property type="term" value="C:cytoplasm"/>
    <property type="evidence" value="ECO:0007669"/>
    <property type="project" value="InterPro"/>
</dbReference>
<feature type="compositionally biased region" description="Polar residues" evidence="7">
    <location>
        <begin position="954"/>
        <end position="968"/>
    </location>
</feature>
<dbReference type="GO" id="GO:0003700">
    <property type="term" value="F:DNA-binding transcription factor activity"/>
    <property type="evidence" value="ECO:0007669"/>
    <property type="project" value="InterPro"/>
</dbReference>
<dbReference type="InterPro" id="IPR011598">
    <property type="entry name" value="bHLH_dom"/>
</dbReference>
<dbReference type="Gene3D" id="3.30.450.20">
    <property type="entry name" value="PAS domain"/>
    <property type="match status" value="2"/>
</dbReference>
<sequence>MESDSRNSLRMSDEDEEELKNYETSKGGSGKRRTTRNESEKRRRDKLNIYINELASMVPTCATSQKKLDKTTVLKMTVNYMRIHNDLTSSVLGKEYGLHMSFLSSGEISCLLDESLNGFIFVLSRIGEIVYMSQSITPLLGYEVDQIMGRNLIDFVHPEDKSIVLYELSGDNKDCIMQSDVNGLHRINSKPTRHSFDVRIECVSDKHFTDNQDPYEMVHVLGYTDIWETKKQSQDTIVSGCNAVTRRDQQGQAFTEKNRCLVAVGCLTRPGLKRFATVNESPPVEFESRHTMDGKFLFVDPRSITLTGFWPYELLGSSMYSYIHHEDMQMLASVHQLLLEYGECKTEPYRMRSKGDQWLWMKSRSFISYNHWNSKPEFFCSTNVAVCNKDGMESLRERKKASLCNPLHTSIVSIGSNSSLYPYQNQQQTSLMVPGLEVQQENVPVKRNAACKEVVPVMNDLSSSNVPPVNSANSLDGKHMSTVGSAESQRQSCEDEGDTESTESMDLTMSFEELENFIEAQGQLHDQLMTKHTLLEETITKQKQQLQSVQQQMLLNLQAQLTINPGANQELFEEQFKRTKKVSEMHERQETTQKELVQTLKERRRKTEKRNQRQLKYYLEKRMKVTNDTSSQPQATQATTLDMRTTVESANNIVNVTVLEEKRSMNSGALVHEHYNSAEIQRQGENIRERNEKEAPVPLLAPSRGTVQYPMVSRQDPKQANIYYASDGRQPVADSQLFSTASGIASSFIPQQEAAFRDFQTSQQPVYPSIQELVPQRRQQNFAACVEKTNLANSFPTGFSSGTRERPPSTLSNIQSLLTASSQNPESMQKLLSGLSSQPDVAQTLLGLLKQAQASGSSEQDSLSFDQSLQKTTNHFSSALGTDEHRNDNSQTMSYQFEDVQGLQKQQQSSLRGTSTVYARRNVGQHIQSRTRSSTASQFSTSTWSGSSGDPSAVGSSFLQHTGQTPRNQAIERRVNDKQKENKKDYFSNFSSQELEAMFLTSSSKAPDRTTAQSSNSIEEAKLREEQLLHSPLLIQQQQLLQMHQDQRRQLLVRQQEQLLMVNQKDNQTQQQMNVSFAENSQQGSLRSLLSDTNHPSTSTREQDQHASASNTSVAQPSGSWDSLSSNNFELNEADEQVLNMLLAESSMDTLLDPSPWPETDNLLDYLNMNPDLTSD</sequence>
<feature type="region of interest" description="Disordered" evidence="7">
    <location>
        <begin position="1076"/>
        <end position="1126"/>
    </location>
</feature>
<evidence type="ECO:0000259" key="8">
    <source>
        <dbReference type="PROSITE" id="PS50112"/>
    </source>
</evidence>
<dbReference type="InterPro" id="IPR050933">
    <property type="entry name" value="Circadian_TF"/>
</dbReference>
<keyword evidence="2" id="KW-0677">Repeat</keyword>
<evidence type="ECO:0000256" key="3">
    <source>
        <dbReference type="ARBA" id="ARBA00023015"/>
    </source>
</evidence>
<feature type="region of interest" description="Disordered" evidence="7">
    <location>
        <begin position="462"/>
        <end position="502"/>
    </location>
</feature>
<dbReference type="AlphaFoldDB" id="A0A6P8H9C8"/>
<evidence type="ECO:0000256" key="2">
    <source>
        <dbReference type="ARBA" id="ARBA00022737"/>
    </source>
</evidence>
<organism evidence="10 11">
    <name type="scientific">Actinia tenebrosa</name>
    <name type="common">Australian red waratah sea anemone</name>
    <dbReference type="NCBI Taxonomy" id="6105"/>
    <lineage>
        <taxon>Eukaryota</taxon>
        <taxon>Metazoa</taxon>
        <taxon>Cnidaria</taxon>
        <taxon>Anthozoa</taxon>
        <taxon>Hexacorallia</taxon>
        <taxon>Actiniaria</taxon>
        <taxon>Actiniidae</taxon>
        <taxon>Actinia</taxon>
    </lineage>
</organism>
<dbReference type="SMART" id="SM00353">
    <property type="entry name" value="HLH"/>
    <property type="match status" value="1"/>
</dbReference>
<feature type="compositionally biased region" description="Basic and acidic residues" evidence="7">
    <location>
        <begin position="970"/>
        <end position="982"/>
    </location>
</feature>
<feature type="compositionally biased region" description="Polar residues" evidence="7">
    <location>
        <begin position="903"/>
        <end position="917"/>
    </location>
</feature>
<dbReference type="PANTHER" id="PTHR23042">
    <property type="entry name" value="CIRCADIAN PROTEIN CLOCK/ARNT/BMAL/PAS"/>
    <property type="match status" value="1"/>
</dbReference>
<evidence type="ECO:0000256" key="7">
    <source>
        <dbReference type="SAM" id="MobiDB-lite"/>
    </source>
</evidence>
<evidence type="ECO:0000256" key="6">
    <source>
        <dbReference type="ARBA" id="ARBA00023242"/>
    </source>
</evidence>
<evidence type="ECO:0000256" key="5">
    <source>
        <dbReference type="ARBA" id="ARBA00023163"/>
    </source>
</evidence>
<evidence type="ECO:0000259" key="9">
    <source>
        <dbReference type="PROSITE" id="PS50888"/>
    </source>
</evidence>
<feature type="domain" description="BHLH" evidence="9">
    <location>
        <begin position="31"/>
        <end position="84"/>
    </location>
</feature>
<keyword evidence="6" id="KW-0539">Nucleus</keyword>
<dbReference type="KEGG" id="aten:116286891"/>
<feature type="compositionally biased region" description="Low complexity" evidence="7">
    <location>
        <begin position="462"/>
        <end position="474"/>
    </location>
</feature>
<dbReference type="InParanoid" id="A0A6P8H9C8"/>
<name>A0A6P8H9C8_ACTTE</name>
<dbReference type="GO" id="GO:0003677">
    <property type="term" value="F:DNA binding"/>
    <property type="evidence" value="ECO:0007669"/>
    <property type="project" value="UniProtKB-KW"/>
</dbReference>
<dbReference type="OrthoDB" id="7788762at2759"/>
<dbReference type="Pfam" id="PF14598">
    <property type="entry name" value="PAS_11"/>
    <property type="match status" value="1"/>
</dbReference>
<dbReference type="InterPro" id="IPR036638">
    <property type="entry name" value="HLH_DNA-bd_sf"/>
</dbReference>
<feature type="compositionally biased region" description="Polar residues" evidence="7">
    <location>
        <begin position="925"/>
        <end position="936"/>
    </location>
</feature>
<accession>A0A6P8H9C8</accession>
<protein>
    <submittedName>
        <fullName evidence="11">Circadian locomoter output cycles protein kaput-like</fullName>
    </submittedName>
</protein>
<reference evidence="11" key="1">
    <citation type="submission" date="2025-08" db="UniProtKB">
        <authorList>
            <consortium name="RefSeq"/>
        </authorList>
    </citation>
    <scope>IDENTIFICATION</scope>
    <source>
        <tissue evidence="11">Tentacle</tissue>
    </source>
</reference>